<dbReference type="InterPro" id="IPR056884">
    <property type="entry name" value="NPHP3-like_N"/>
</dbReference>
<sequence>MSGLEALGIVCNIFQVISFAHETVSLCKKVYRTGTGVDQELSENAVFLEKLSSQVGGLDLDALAVRSADEQQLLDTLKKCRDVSRDLQEEINFIAEHAKKGSLASTLKIAAKTNWRKRRLEKLERKLNDAQKLMETSLLVRVCNRFDIESLNLDVLAGDLKLFAQHYKTGERTLVGLVSAEGLKTRAHISSVSTAIEHNVSKVTAAEVQRSTRNISSHISRVVDDSTATVQRGLHKLQLSAESSVHRDRLLSSLKFIGMNERRQQIKESFPNTFQWVFRDEFDNDRKAESDVVYRDDNEVNTSSDAPEVPSTRYPHRIGKWDSFEDWLRSGASVYWISGKPGSGKTTLVKYLLSSERTRDALAIWNRDYMMLSHFFWRPGTPIQQNIKGLLCNLLHQIIEADTTLVEYMTSHFAEIRRKSTHTDWSVPELTGILLTLMENFEKPACIFLDGLDEVDPDEGILELFEVIEKIRQIPTTKLCLSSRPEPPIRKRLTDYPQLRLEDLTQGDTWSYAKGMLKFPSPYSEGKYRIARHEILRGLVEKAEGVFLWLCLAIKTLSAGLENGDSPEEVALRANDLPTRLLEIGPSEEDSETYGPEHIRRPGYENIPHFGDGSRTIKFIHRSAFDFLTDTAEGQDILSKDETSERFIYVNIFKAGLSSRYLLRPSSMRRLDLERCIGELGRIWNIPGDHRNFENLMLYETALFLESFGSSGDLILGWQRRHKSTALENHEFLVYAARQGLYEFVMMTLTERNIPSQLKSDILLSAMRSALEPPMLFGYSHEYLKMSEHLLGYGADPNYRGYAIPSDSFQPVLTASSPFCTFLEQLIGYDLQEFDSRIDPHRIVHTMDAFLKHGASISEQVNLNLYVLPNNQIGPLPLEDLFTFRIVSGRDLSIWYRKIWFNGQWVHEAQPDAKFCLLLVPSSVLISAYIERSERRVSENIPCKVDYCGVDHFTSIKRRIALADHHIEPQVIALPQGSLNDLNLPFCSVTNADSAYLSDAVVTFLSGPRTAYDKKILAERYLEVYERSEEQTDLEAVIEARELAIAPGWDDYIGSDNILGHV</sequence>
<reference evidence="3 4" key="1">
    <citation type="submission" date="2019-12" db="EMBL/GenBank/DDBJ databases">
        <title>Draft genome sequence of the ascomycete Xylaria multiplex DSM 110363.</title>
        <authorList>
            <person name="Buettner E."/>
            <person name="Kellner H."/>
        </authorList>
    </citation>
    <scope>NUCLEOTIDE SEQUENCE [LARGE SCALE GENOMIC DNA]</scope>
    <source>
        <strain evidence="3 4">DSM 110363</strain>
    </source>
</reference>
<proteinExistence type="predicted"/>
<feature type="domain" description="NACHT" evidence="2">
    <location>
        <begin position="333"/>
        <end position="485"/>
    </location>
</feature>
<dbReference type="Proteomes" id="UP000481858">
    <property type="component" value="Unassembled WGS sequence"/>
</dbReference>
<dbReference type="PROSITE" id="PS50837">
    <property type="entry name" value="NACHT"/>
    <property type="match status" value="1"/>
</dbReference>
<evidence type="ECO:0000259" key="2">
    <source>
        <dbReference type="PROSITE" id="PS50837"/>
    </source>
</evidence>
<dbReference type="Pfam" id="PF24883">
    <property type="entry name" value="NPHP3_N"/>
    <property type="match status" value="1"/>
</dbReference>
<dbReference type="EMBL" id="WUBL01000053">
    <property type="protein sequence ID" value="KAF2968298.1"/>
    <property type="molecule type" value="Genomic_DNA"/>
</dbReference>
<organism evidence="3 4">
    <name type="scientific">Xylaria multiplex</name>
    <dbReference type="NCBI Taxonomy" id="323545"/>
    <lineage>
        <taxon>Eukaryota</taxon>
        <taxon>Fungi</taxon>
        <taxon>Dikarya</taxon>
        <taxon>Ascomycota</taxon>
        <taxon>Pezizomycotina</taxon>
        <taxon>Sordariomycetes</taxon>
        <taxon>Xylariomycetidae</taxon>
        <taxon>Xylariales</taxon>
        <taxon>Xylariaceae</taxon>
        <taxon>Xylaria</taxon>
    </lineage>
</organism>
<evidence type="ECO:0000313" key="4">
    <source>
        <dbReference type="Proteomes" id="UP000481858"/>
    </source>
</evidence>
<evidence type="ECO:0000313" key="3">
    <source>
        <dbReference type="EMBL" id="KAF2968298.1"/>
    </source>
</evidence>
<dbReference type="Gene3D" id="3.40.50.300">
    <property type="entry name" value="P-loop containing nucleotide triphosphate hydrolases"/>
    <property type="match status" value="1"/>
</dbReference>
<dbReference type="InterPro" id="IPR027417">
    <property type="entry name" value="P-loop_NTPase"/>
</dbReference>
<keyword evidence="1" id="KW-0677">Repeat</keyword>
<dbReference type="SUPFAM" id="SSF52540">
    <property type="entry name" value="P-loop containing nucleoside triphosphate hydrolases"/>
    <property type="match status" value="1"/>
</dbReference>
<dbReference type="InterPro" id="IPR007111">
    <property type="entry name" value="NACHT_NTPase"/>
</dbReference>
<dbReference type="OrthoDB" id="5086500at2759"/>
<protein>
    <recommendedName>
        <fullName evidence="2">NACHT domain-containing protein</fullName>
    </recommendedName>
</protein>
<dbReference type="InParanoid" id="A0A7C8IRC2"/>
<gene>
    <name evidence="3" type="ORF">GQX73_g5272</name>
</gene>
<dbReference type="AlphaFoldDB" id="A0A7C8IRC2"/>
<comment type="caution">
    <text evidence="3">The sequence shown here is derived from an EMBL/GenBank/DDBJ whole genome shotgun (WGS) entry which is preliminary data.</text>
</comment>
<dbReference type="PANTHER" id="PTHR10039">
    <property type="entry name" value="AMELOGENIN"/>
    <property type="match status" value="1"/>
</dbReference>
<dbReference type="PANTHER" id="PTHR10039:SF5">
    <property type="entry name" value="NACHT DOMAIN-CONTAINING PROTEIN"/>
    <property type="match status" value="1"/>
</dbReference>
<keyword evidence="4" id="KW-1185">Reference proteome</keyword>
<accession>A0A7C8IRC2</accession>
<evidence type="ECO:0000256" key="1">
    <source>
        <dbReference type="ARBA" id="ARBA00022737"/>
    </source>
</evidence>
<name>A0A7C8IRC2_9PEZI</name>